<reference evidence="1" key="1">
    <citation type="submission" date="2022-07" db="EMBL/GenBank/DDBJ databases">
        <title>Taxonomy of Novel Oxalotrophic and Methylotrophic Bacteria.</title>
        <authorList>
            <person name="Sahin N."/>
            <person name="Tani A."/>
        </authorList>
    </citation>
    <scope>NUCLEOTIDE SEQUENCE</scope>
    <source>
        <strain evidence="1">Y10</strain>
    </source>
</reference>
<organism evidence="1 2">
    <name type="scientific">Neptunitalea lumnitzerae</name>
    <dbReference type="NCBI Taxonomy" id="2965509"/>
    <lineage>
        <taxon>Bacteria</taxon>
        <taxon>Pseudomonadati</taxon>
        <taxon>Bacteroidota</taxon>
        <taxon>Flavobacteriia</taxon>
        <taxon>Flavobacteriales</taxon>
        <taxon>Flavobacteriaceae</taxon>
        <taxon>Neptunitalea</taxon>
    </lineage>
</organism>
<dbReference type="RefSeq" id="WP_281764908.1">
    <property type="nucleotide sequence ID" value="NZ_BRVO01000002.1"/>
</dbReference>
<protein>
    <submittedName>
        <fullName evidence="1">Uncharacterized protein</fullName>
    </submittedName>
</protein>
<evidence type="ECO:0000313" key="1">
    <source>
        <dbReference type="EMBL" id="GLB49266.1"/>
    </source>
</evidence>
<sequence length="94" mass="11217">MLQIIADVKPKEGSEWFGKALGAYATIFIDYKDVDGAYALFKFYLEDEEWEITEMEEDYEILDSIENVEEDYKELYEEAEEYGYAIMFNVYEEE</sequence>
<evidence type="ECO:0000313" key="2">
    <source>
        <dbReference type="Proteomes" id="UP001143543"/>
    </source>
</evidence>
<keyword evidence="2" id="KW-1185">Reference proteome</keyword>
<accession>A0ABQ5MIM0</accession>
<name>A0ABQ5MIM0_9FLAO</name>
<dbReference type="Proteomes" id="UP001143543">
    <property type="component" value="Unassembled WGS sequence"/>
</dbReference>
<dbReference type="EMBL" id="BRVO01000002">
    <property type="protein sequence ID" value="GLB49266.1"/>
    <property type="molecule type" value="Genomic_DNA"/>
</dbReference>
<comment type="caution">
    <text evidence="1">The sequence shown here is derived from an EMBL/GenBank/DDBJ whole genome shotgun (WGS) entry which is preliminary data.</text>
</comment>
<gene>
    <name evidence="1" type="ORF">Y10_16340</name>
</gene>
<proteinExistence type="predicted"/>